<dbReference type="SUPFAM" id="SSF52949">
    <property type="entry name" value="Macro domain-like"/>
    <property type="match status" value="1"/>
</dbReference>
<protein>
    <submittedName>
        <fullName evidence="2">O-acetyl-ADP-ribose deacetylase (Regulator of RNase III)</fullName>
    </submittedName>
</protein>
<keyword evidence="3" id="KW-1185">Reference proteome</keyword>
<name>A0A318SRH2_9DEIO</name>
<proteinExistence type="predicted"/>
<dbReference type="PROSITE" id="PS51154">
    <property type="entry name" value="MACRO"/>
    <property type="match status" value="1"/>
</dbReference>
<dbReference type="PANTHER" id="PTHR11106">
    <property type="entry name" value="GANGLIOSIDE INDUCED DIFFERENTIATION ASSOCIATED PROTEIN 2-RELATED"/>
    <property type="match status" value="1"/>
</dbReference>
<evidence type="ECO:0000259" key="1">
    <source>
        <dbReference type="PROSITE" id="PS51154"/>
    </source>
</evidence>
<dbReference type="InterPro" id="IPR002589">
    <property type="entry name" value="Macro_dom"/>
</dbReference>
<evidence type="ECO:0000313" key="3">
    <source>
        <dbReference type="Proteomes" id="UP000248326"/>
    </source>
</evidence>
<organism evidence="2 3">
    <name type="scientific">Deinococcus yavapaiensis KR-236</name>
    <dbReference type="NCBI Taxonomy" id="694435"/>
    <lineage>
        <taxon>Bacteria</taxon>
        <taxon>Thermotogati</taxon>
        <taxon>Deinococcota</taxon>
        <taxon>Deinococci</taxon>
        <taxon>Deinococcales</taxon>
        <taxon>Deinococcaceae</taxon>
        <taxon>Deinococcus</taxon>
    </lineage>
</organism>
<dbReference type="EMBL" id="QJSX01000002">
    <property type="protein sequence ID" value="PYE55677.1"/>
    <property type="molecule type" value="Genomic_DNA"/>
</dbReference>
<comment type="caution">
    <text evidence="2">The sequence shown here is derived from an EMBL/GenBank/DDBJ whole genome shotgun (WGS) entry which is preliminary data.</text>
</comment>
<dbReference type="RefSeq" id="WP_110885243.1">
    <property type="nucleotide sequence ID" value="NZ_QJSX01000002.1"/>
</dbReference>
<dbReference type="Proteomes" id="UP000248326">
    <property type="component" value="Unassembled WGS sequence"/>
</dbReference>
<evidence type="ECO:0000313" key="2">
    <source>
        <dbReference type="EMBL" id="PYE55677.1"/>
    </source>
</evidence>
<sequence length="179" mass="18901">MPITLLQGNIVEQRTDALVTAANKGLLGGGGVDGVIHRAAGPELLRFIRTLGGCPTGSAVISPAFDLERQGVKYVIHAVGPIWRGGRAGEDELLAGAYRHSVELAVRHACQSVAFPSISTGVYGYPAREAARVALRALEQATANLDLDVRVVLFDAETLHEFEGARRELAEEGASSNSS</sequence>
<dbReference type="OrthoDB" id="6194521at2"/>
<dbReference type="SMART" id="SM00506">
    <property type="entry name" value="A1pp"/>
    <property type="match status" value="1"/>
</dbReference>
<dbReference type="Gene3D" id="3.40.220.10">
    <property type="entry name" value="Leucine Aminopeptidase, subunit E, domain 1"/>
    <property type="match status" value="1"/>
</dbReference>
<accession>A0A318SRH2</accession>
<gene>
    <name evidence="2" type="ORF">DES52_10240</name>
</gene>
<dbReference type="Pfam" id="PF01661">
    <property type="entry name" value="Macro"/>
    <property type="match status" value="1"/>
</dbReference>
<dbReference type="PANTHER" id="PTHR11106:SF27">
    <property type="entry name" value="MACRO DOMAIN-CONTAINING PROTEIN"/>
    <property type="match status" value="1"/>
</dbReference>
<feature type="domain" description="Macro" evidence="1">
    <location>
        <begin position="1"/>
        <end position="170"/>
    </location>
</feature>
<dbReference type="InterPro" id="IPR043472">
    <property type="entry name" value="Macro_dom-like"/>
</dbReference>
<dbReference type="AlphaFoldDB" id="A0A318SRH2"/>
<reference evidence="2 3" key="1">
    <citation type="submission" date="2018-06" db="EMBL/GenBank/DDBJ databases">
        <title>Genomic Encyclopedia of Type Strains, Phase IV (KMG-IV): sequencing the most valuable type-strain genomes for metagenomic binning, comparative biology and taxonomic classification.</title>
        <authorList>
            <person name="Goeker M."/>
        </authorList>
    </citation>
    <scope>NUCLEOTIDE SEQUENCE [LARGE SCALE GENOMIC DNA]</scope>
    <source>
        <strain evidence="2 3">DSM 18048</strain>
    </source>
</reference>